<organism evidence="1 2">
    <name type="scientific">Flavivirga algicola</name>
    <dbReference type="NCBI Taxonomy" id="2729136"/>
    <lineage>
        <taxon>Bacteria</taxon>
        <taxon>Pseudomonadati</taxon>
        <taxon>Bacteroidota</taxon>
        <taxon>Flavobacteriia</taxon>
        <taxon>Flavobacteriales</taxon>
        <taxon>Flavobacteriaceae</taxon>
        <taxon>Flavivirga</taxon>
    </lineage>
</organism>
<sequence>MKIDKFTKIVLTVIAVNLTILTIKNLELIPKAYANEPSNNLKLSPPMNYGLVPLNDDGTISVKLSTNNKIDVNIVGIDTHDELDVNIDEIGGGYVSNGGPISVEID</sequence>
<protein>
    <recommendedName>
        <fullName evidence="3">Secreted protein</fullName>
    </recommendedName>
</protein>
<gene>
    <name evidence="1" type="ORF">HHX25_06205</name>
</gene>
<comment type="caution">
    <text evidence="1">The sequence shown here is derived from an EMBL/GenBank/DDBJ whole genome shotgun (WGS) entry which is preliminary data.</text>
</comment>
<keyword evidence="2" id="KW-1185">Reference proteome</keyword>
<reference evidence="1 2" key="1">
    <citation type="submission" date="2020-04" db="EMBL/GenBank/DDBJ databases">
        <title>A Flavivirga sp. nov.</title>
        <authorList>
            <person name="Sun X."/>
        </authorList>
    </citation>
    <scope>NUCLEOTIDE SEQUENCE [LARGE SCALE GENOMIC DNA]</scope>
    <source>
        <strain evidence="1 2">Y03</strain>
    </source>
</reference>
<proteinExistence type="predicted"/>
<dbReference type="Proteomes" id="UP000746690">
    <property type="component" value="Unassembled WGS sequence"/>
</dbReference>
<name>A0ABX1RU65_9FLAO</name>
<dbReference type="EMBL" id="JABBHF010000003">
    <property type="protein sequence ID" value="NMH87089.1"/>
    <property type="molecule type" value="Genomic_DNA"/>
</dbReference>
<dbReference type="RefSeq" id="WP_169671301.1">
    <property type="nucleotide sequence ID" value="NZ_JABBHF010000003.1"/>
</dbReference>
<accession>A0ABX1RU65</accession>
<evidence type="ECO:0000313" key="1">
    <source>
        <dbReference type="EMBL" id="NMH87089.1"/>
    </source>
</evidence>
<evidence type="ECO:0000313" key="2">
    <source>
        <dbReference type="Proteomes" id="UP000746690"/>
    </source>
</evidence>
<evidence type="ECO:0008006" key="3">
    <source>
        <dbReference type="Google" id="ProtNLM"/>
    </source>
</evidence>